<dbReference type="CDD" id="cd13553">
    <property type="entry name" value="PBP2_NrtA_CpmA_like"/>
    <property type="match status" value="1"/>
</dbReference>
<comment type="similarity">
    <text evidence="6">Belongs to the CmpA/NrtA family.</text>
</comment>
<dbReference type="SUPFAM" id="SSF53850">
    <property type="entry name" value="Periplasmic binding protein-like II"/>
    <property type="match status" value="1"/>
</dbReference>
<reference evidence="8" key="1">
    <citation type="submission" date="2023-07" db="EMBL/GenBank/DDBJ databases">
        <title>30 novel species of actinomycetes from the DSMZ collection.</title>
        <authorList>
            <person name="Nouioui I."/>
        </authorList>
    </citation>
    <scope>NUCLEOTIDE SEQUENCE [LARGE SCALE GENOMIC DNA]</scope>
    <source>
        <strain evidence="8">DSM 44915</strain>
    </source>
</reference>
<name>A0ABU2JVI3_9ACTN</name>
<organism evidence="7 8">
    <name type="scientific">Streptomyces chisholmiae</name>
    <dbReference type="NCBI Taxonomy" id="3075540"/>
    <lineage>
        <taxon>Bacteria</taxon>
        <taxon>Bacillati</taxon>
        <taxon>Actinomycetota</taxon>
        <taxon>Actinomycetes</taxon>
        <taxon>Kitasatosporales</taxon>
        <taxon>Streptomycetaceae</taxon>
        <taxon>Streptomyces</taxon>
    </lineage>
</organism>
<gene>
    <name evidence="7" type="ORF">RM844_22170</name>
</gene>
<keyword evidence="4" id="KW-0997">Cell inner membrane</keyword>
<evidence type="ECO:0000256" key="3">
    <source>
        <dbReference type="ARBA" id="ARBA00022475"/>
    </source>
</evidence>
<dbReference type="InterPro" id="IPR044527">
    <property type="entry name" value="NrtA/CpmA_ABC-bd_dom"/>
</dbReference>
<dbReference type="RefSeq" id="WP_311669086.1">
    <property type="nucleotide sequence ID" value="NZ_JAVREO010000014.1"/>
</dbReference>
<dbReference type="Gene3D" id="3.40.190.10">
    <property type="entry name" value="Periplasmic binding protein-like II"/>
    <property type="match status" value="2"/>
</dbReference>
<comment type="subcellular location">
    <subcellularLocation>
        <location evidence="1">Cell inner membrane</location>
    </subcellularLocation>
</comment>
<evidence type="ECO:0000313" key="7">
    <source>
        <dbReference type="EMBL" id="MDT0268996.1"/>
    </source>
</evidence>
<dbReference type="EMBL" id="JAVREO010000014">
    <property type="protein sequence ID" value="MDT0268996.1"/>
    <property type="molecule type" value="Genomic_DNA"/>
</dbReference>
<dbReference type="PANTHER" id="PTHR30024:SF43">
    <property type="entry name" value="BLL4572 PROTEIN"/>
    <property type="match status" value="1"/>
</dbReference>
<keyword evidence="8" id="KW-1185">Reference proteome</keyword>
<evidence type="ECO:0000256" key="6">
    <source>
        <dbReference type="ARBA" id="ARBA00024031"/>
    </source>
</evidence>
<evidence type="ECO:0000256" key="1">
    <source>
        <dbReference type="ARBA" id="ARBA00004533"/>
    </source>
</evidence>
<evidence type="ECO:0000313" key="8">
    <source>
        <dbReference type="Proteomes" id="UP001183410"/>
    </source>
</evidence>
<evidence type="ECO:0000256" key="4">
    <source>
        <dbReference type="ARBA" id="ARBA00022519"/>
    </source>
</evidence>
<keyword evidence="3" id="KW-1003">Cell membrane</keyword>
<dbReference type="Pfam" id="PF13379">
    <property type="entry name" value="NMT1_2"/>
    <property type="match status" value="1"/>
</dbReference>
<dbReference type="InterPro" id="IPR006311">
    <property type="entry name" value="TAT_signal"/>
</dbReference>
<accession>A0ABU2JVI3</accession>
<evidence type="ECO:0000256" key="5">
    <source>
        <dbReference type="ARBA" id="ARBA00023136"/>
    </source>
</evidence>
<dbReference type="PANTHER" id="PTHR30024">
    <property type="entry name" value="ALIPHATIC SULFONATES-BINDING PROTEIN-RELATED"/>
    <property type="match status" value="1"/>
</dbReference>
<evidence type="ECO:0000256" key="2">
    <source>
        <dbReference type="ARBA" id="ARBA00022448"/>
    </source>
</evidence>
<proteinExistence type="inferred from homology"/>
<protein>
    <submittedName>
        <fullName evidence="7">ABC transporter substrate-binding protein</fullName>
    </submittedName>
</protein>
<keyword evidence="5" id="KW-0472">Membrane</keyword>
<keyword evidence="2" id="KW-0813">Transport</keyword>
<dbReference type="PROSITE" id="PS51318">
    <property type="entry name" value="TAT"/>
    <property type="match status" value="1"/>
</dbReference>
<comment type="caution">
    <text evidence="7">The sequence shown here is derived from an EMBL/GenBank/DDBJ whole genome shotgun (WGS) entry which is preliminary data.</text>
</comment>
<dbReference type="Proteomes" id="UP001183410">
    <property type="component" value="Unassembled WGS sequence"/>
</dbReference>
<sequence>MIRLPGAEPTRRGLLRGGAALAGATLLGGAGVAAATDLARHAGTRGQRPTGPLRVGYLPITDAAPLLVAHGRGLFDDAGVRTTRPVLFRGWASLAEAFATRQVDVAHLLMPMAVQLRYRLGADVRLLAWNHTNGSALTVAPTVRDLADLAGTTVAIPYWWSIHNIVLQRMLRDAGLRPVIRRDPSRTAGTVQLVVMSPADMLPALHVGTIGGYIVADPFNAAAEARGVGRIQRFVGDIWRDHACCVVVTHQALIDDRPDEVQGVVEALARAQLHTREHREPTAALLSGGGYLPQPQPAITRALTYPAADYTGTGALRHPDWHGERIDFRPFPFPGFTERLVEAMRETRVDGDTGFLDALDPPAVHADLVDDRFVRRALDALGGPQTFGLPAGLTRTEEVTSA</sequence>